<dbReference type="RefSeq" id="WP_129132175.1">
    <property type="nucleotide sequence ID" value="NZ_SDHW01000006.1"/>
</dbReference>
<sequence>MPTSLAQKLRIKENFSLLTINAPKGFEKSLGKLPADVAIVSTGKQYNQVHWFVLNRTQMEKEMSKVMKLLKPDVTIWVYYPKGTSGIQTDLTRDKGWDCLLAEGDKLTWISLISFDDTWSTFGFRPKTEADKKKEAAPKVREIFNWVNPTTKEVKLPNDLATALKKNKKATEFFQTLSFTNKKEYIEWIVTAKQEKTRTERVEGTIERLSKQWKNPRNI</sequence>
<protein>
    <recommendedName>
        <fullName evidence="3">Bacteriocin-protection protein</fullName>
    </recommendedName>
</protein>
<dbReference type="OrthoDB" id="9800461at2"/>
<keyword evidence="2" id="KW-1185">Reference proteome</keyword>
<evidence type="ECO:0000313" key="1">
    <source>
        <dbReference type="EMBL" id="RXK58375.1"/>
    </source>
</evidence>
<evidence type="ECO:0000313" key="2">
    <source>
        <dbReference type="Proteomes" id="UP000290204"/>
    </source>
</evidence>
<evidence type="ECO:0008006" key="3">
    <source>
        <dbReference type="Google" id="ProtNLM"/>
    </source>
</evidence>
<dbReference type="AlphaFoldDB" id="A0A4Q1CEV2"/>
<name>A0A4Q1CEV2_9BACT</name>
<reference evidence="1 2" key="1">
    <citation type="submission" date="2019-01" db="EMBL/GenBank/DDBJ databases">
        <title>Lacibacter sp. strain TTM-7.</title>
        <authorList>
            <person name="Chen W.-M."/>
        </authorList>
    </citation>
    <scope>NUCLEOTIDE SEQUENCE [LARGE SCALE GENOMIC DNA]</scope>
    <source>
        <strain evidence="1 2">TTM-7</strain>
    </source>
</reference>
<dbReference type="EMBL" id="SDHW01000006">
    <property type="protein sequence ID" value="RXK58375.1"/>
    <property type="molecule type" value="Genomic_DNA"/>
</dbReference>
<comment type="caution">
    <text evidence="1">The sequence shown here is derived from an EMBL/GenBank/DDBJ whole genome shotgun (WGS) entry which is preliminary data.</text>
</comment>
<organism evidence="1 2">
    <name type="scientific">Lacibacter luteus</name>
    <dbReference type="NCBI Taxonomy" id="2508719"/>
    <lineage>
        <taxon>Bacteria</taxon>
        <taxon>Pseudomonadati</taxon>
        <taxon>Bacteroidota</taxon>
        <taxon>Chitinophagia</taxon>
        <taxon>Chitinophagales</taxon>
        <taxon>Chitinophagaceae</taxon>
        <taxon>Lacibacter</taxon>
    </lineage>
</organism>
<dbReference type="Proteomes" id="UP000290204">
    <property type="component" value="Unassembled WGS sequence"/>
</dbReference>
<accession>A0A4Q1CEV2</accession>
<dbReference type="Pfam" id="PF13376">
    <property type="entry name" value="OmdA"/>
    <property type="match status" value="1"/>
</dbReference>
<gene>
    <name evidence="1" type="ORF">ESA94_17190</name>
</gene>
<proteinExistence type="predicted"/>